<dbReference type="EMBL" id="GG749634">
    <property type="protein sequence ID" value="KMW69221.1"/>
    <property type="molecule type" value="Genomic_DNA"/>
</dbReference>
<gene>
    <name evidence="1" type="ORF">BDDG_13388</name>
</gene>
<protein>
    <submittedName>
        <fullName evidence="1">Uncharacterized protein</fullName>
    </submittedName>
</protein>
<proteinExistence type="predicted"/>
<dbReference type="Proteomes" id="UP000007802">
    <property type="component" value="Unassembled WGS sequence"/>
</dbReference>
<reference evidence="1" key="1">
    <citation type="submission" date="2010-03" db="EMBL/GenBank/DDBJ databases">
        <title>Annotation of Blastomyces dermatitidis strain ATCC 18188.</title>
        <authorList>
            <consortium name="The Broad Institute Genome Sequencing Platform"/>
            <consortium name="Broad Institute Genome Sequencing Center for Infectious Disease."/>
            <person name="Cuomo C."/>
            <person name="Klein B."/>
            <person name="Sullivan T."/>
            <person name="Heitman J."/>
            <person name="Young S."/>
            <person name="Zeng Q."/>
            <person name="Gargeya S."/>
            <person name="Alvarado L."/>
            <person name="Berlin A.M."/>
            <person name="Chapman S.B."/>
            <person name="Chen Z."/>
            <person name="Freedman E."/>
            <person name="Gellesch M."/>
            <person name="Goldberg J."/>
            <person name="Griggs A."/>
            <person name="Gujja S."/>
            <person name="Heilman E."/>
            <person name="Heiman D."/>
            <person name="Howarth C."/>
            <person name="Mehta T."/>
            <person name="Neiman D."/>
            <person name="Pearson M."/>
            <person name="Roberts A."/>
            <person name="Saif S."/>
            <person name="Shea T."/>
            <person name="Shenoy N."/>
            <person name="Sisk P."/>
            <person name="Stolte C."/>
            <person name="Sykes S."/>
            <person name="White J."/>
            <person name="Yandava C."/>
            <person name="Haas B."/>
            <person name="Nusbaum C."/>
            <person name="Birren B."/>
        </authorList>
    </citation>
    <scope>NUCLEOTIDE SEQUENCE</scope>
    <source>
        <strain evidence="1">ATCC 18188</strain>
    </source>
</reference>
<sequence>SSYIDRFISVNDSELNVESLIENLKNVIMKKLSVLYMTESSISLSAFSVSFSVTLSQSSTSASVSDSPALSTSVSVTSTSATPGFTISAFVISSSCFKEMLHRLNELYLSKIIMSFTVYEVVKDICVFRNENMNIVYSFTPADFLVASVSEIILIEDDNTTETTLFYSQASLITFSFFSAEKIVHTLSY</sequence>
<evidence type="ECO:0000313" key="1">
    <source>
        <dbReference type="EMBL" id="KMW69221.1"/>
    </source>
</evidence>
<feature type="non-terminal residue" evidence="1">
    <location>
        <position position="189"/>
    </location>
</feature>
<organism evidence="1">
    <name type="scientific">Ajellomyces dermatitidis (strain ATCC 18188 / CBS 674.68)</name>
    <name type="common">Blastomyces dermatitidis</name>
    <dbReference type="NCBI Taxonomy" id="653446"/>
    <lineage>
        <taxon>Eukaryota</taxon>
        <taxon>Fungi</taxon>
        <taxon>Dikarya</taxon>
        <taxon>Ascomycota</taxon>
        <taxon>Pezizomycotina</taxon>
        <taxon>Eurotiomycetes</taxon>
        <taxon>Eurotiomycetidae</taxon>
        <taxon>Onygenales</taxon>
        <taxon>Ajellomycetaceae</taxon>
        <taxon>Blastomyces</taxon>
    </lineage>
</organism>
<accession>A0A0J9ET17</accession>
<name>A0A0J9ET17_AJEDA</name>
<dbReference type="AlphaFoldDB" id="A0A0J9ET17"/>
<feature type="non-terminal residue" evidence="1">
    <location>
        <position position="1"/>
    </location>
</feature>